<reference evidence="6" key="1">
    <citation type="submission" date="2023-10" db="EMBL/GenBank/DDBJ databases">
        <authorList>
            <person name="Domelevo Entfellner J.-B."/>
        </authorList>
    </citation>
    <scope>NUCLEOTIDE SEQUENCE</scope>
</reference>
<dbReference type="InterPro" id="IPR036047">
    <property type="entry name" value="F-box-like_dom_sf"/>
</dbReference>
<dbReference type="InterPro" id="IPR001810">
    <property type="entry name" value="F-box_dom"/>
</dbReference>
<dbReference type="InterPro" id="IPR001461">
    <property type="entry name" value="Aspartic_peptidase_A1"/>
</dbReference>
<dbReference type="SMART" id="SM00256">
    <property type="entry name" value="FBOX"/>
    <property type="match status" value="1"/>
</dbReference>
<keyword evidence="3" id="KW-1133">Transmembrane helix</keyword>
<sequence>MAFECPNRTEDSQNLAHFVANPGIGIVETNQLSSKSFTEGVATKNLVPGSRPESGKGVKLKGASKINSKKGTKAPASALNQSSIPGDVVLDFGLSITNLPPALISEILNFLDPKDLGIVSCVSTIFQRVASEHHAWKQFYSERWGLPTASLMISHGRNFSWKGSLGDYFPIGICKAHIYFWDRNSFHQPVQQFMAWALTHLILITFITLLIFLQLIAGNSTLLCNRRHGSRPAMVLPLYLSAPNSTTSALDPRRQLYGSESKRHPNARMRLHDDLLLNGYYTTRLWIGTLREMFALIVDTGSTVTYVPCSSCELCGKHQDGYLFVCFPFSDTSLP</sequence>
<comment type="similarity">
    <text evidence="1">Belongs to the peptidase A1 family.</text>
</comment>
<dbReference type="PROSITE" id="PS50181">
    <property type="entry name" value="FBOX"/>
    <property type="match status" value="1"/>
</dbReference>
<dbReference type="InterPro" id="IPR001969">
    <property type="entry name" value="Aspartic_peptidase_AS"/>
</dbReference>
<dbReference type="PANTHER" id="PTHR13683">
    <property type="entry name" value="ASPARTYL PROTEASES"/>
    <property type="match status" value="1"/>
</dbReference>
<dbReference type="SUPFAM" id="SSF81383">
    <property type="entry name" value="F-box domain"/>
    <property type="match status" value="1"/>
</dbReference>
<protein>
    <recommendedName>
        <fullName evidence="8">F-box domain-containing protein</fullName>
    </recommendedName>
</protein>
<dbReference type="SUPFAM" id="SSF50630">
    <property type="entry name" value="Acid proteases"/>
    <property type="match status" value="1"/>
</dbReference>
<feature type="transmembrane region" description="Helical" evidence="3">
    <location>
        <begin position="193"/>
        <end position="217"/>
    </location>
</feature>
<dbReference type="Gene3D" id="2.40.70.10">
    <property type="entry name" value="Acid Proteases"/>
    <property type="match status" value="1"/>
</dbReference>
<evidence type="ECO:0000313" key="6">
    <source>
        <dbReference type="EMBL" id="CAJ1971168.1"/>
    </source>
</evidence>
<dbReference type="GO" id="GO:0006508">
    <property type="term" value="P:proteolysis"/>
    <property type="evidence" value="ECO:0007669"/>
    <property type="project" value="InterPro"/>
</dbReference>
<evidence type="ECO:0000256" key="1">
    <source>
        <dbReference type="ARBA" id="ARBA00007447"/>
    </source>
</evidence>
<evidence type="ECO:0000259" key="5">
    <source>
        <dbReference type="PROSITE" id="PS51767"/>
    </source>
</evidence>
<evidence type="ECO:0008006" key="8">
    <source>
        <dbReference type="Google" id="ProtNLM"/>
    </source>
</evidence>
<proteinExistence type="inferred from homology"/>
<feature type="domain" description="F-box" evidence="4">
    <location>
        <begin position="93"/>
        <end position="139"/>
    </location>
</feature>
<dbReference type="InterPro" id="IPR033121">
    <property type="entry name" value="PEPTIDASE_A1"/>
</dbReference>
<feature type="domain" description="Peptidase A1" evidence="5">
    <location>
        <begin position="281"/>
        <end position="335"/>
    </location>
</feature>
<dbReference type="Gene3D" id="1.20.1280.50">
    <property type="match status" value="1"/>
</dbReference>
<evidence type="ECO:0000256" key="3">
    <source>
        <dbReference type="SAM" id="Phobius"/>
    </source>
</evidence>
<keyword evidence="7" id="KW-1185">Reference proteome</keyword>
<dbReference type="PROSITE" id="PS51767">
    <property type="entry name" value="PEPTIDASE_A1"/>
    <property type="match status" value="1"/>
</dbReference>
<evidence type="ECO:0000313" key="7">
    <source>
        <dbReference type="Proteomes" id="UP001189624"/>
    </source>
</evidence>
<dbReference type="PROSITE" id="PS00141">
    <property type="entry name" value="ASP_PROTEASE"/>
    <property type="match status" value="1"/>
</dbReference>
<evidence type="ECO:0000256" key="2">
    <source>
        <dbReference type="SAM" id="MobiDB-lite"/>
    </source>
</evidence>
<dbReference type="Pfam" id="PF12937">
    <property type="entry name" value="F-box-like"/>
    <property type="match status" value="1"/>
</dbReference>
<accession>A0AA86VRZ2</accession>
<dbReference type="AlphaFoldDB" id="A0AA86VRZ2"/>
<keyword evidence="3" id="KW-0472">Membrane</keyword>
<dbReference type="Gramene" id="rna-AYBTSS11_LOCUS23166">
    <property type="protein sequence ID" value="CAJ1971168.1"/>
    <property type="gene ID" value="gene-AYBTSS11_LOCUS23166"/>
</dbReference>
<gene>
    <name evidence="6" type="ORF">AYBTSS11_LOCUS23166</name>
</gene>
<dbReference type="Proteomes" id="UP001189624">
    <property type="component" value="Chromosome 8"/>
</dbReference>
<evidence type="ECO:0000259" key="4">
    <source>
        <dbReference type="PROSITE" id="PS50181"/>
    </source>
</evidence>
<dbReference type="PANTHER" id="PTHR13683:SF817">
    <property type="entry name" value="OS07G0592200 PROTEIN"/>
    <property type="match status" value="1"/>
</dbReference>
<dbReference type="GO" id="GO:0004190">
    <property type="term" value="F:aspartic-type endopeptidase activity"/>
    <property type="evidence" value="ECO:0007669"/>
    <property type="project" value="InterPro"/>
</dbReference>
<name>A0AA86VRZ2_9FABA</name>
<dbReference type="InterPro" id="IPR021109">
    <property type="entry name" value="Peptidase_aspartic_dom_sf"/>
</dbReference>
<feature type="region of interest" description="Disordered" evidence="2">
    <location>
        <begin position="44"/>
        <end position="78"/>
    </location>
</feature>
<organism evidence="6 7">
    <name type="scientific">Sphenostylis stenocarpa</name>
    <dbReference type="NCBI Taxonomy" id="92480"/>
    <lineage>
        <taxon>Eukaryota</taxon>
        <taxon>Viridiplantae</taxon>
        <taxon>Streptophyta</taxon>
        <taxon>Embryophyta</taxon>
        <taxon>Tracheophyta</taxon>
        <taxon>Spermatophyta</taxon>
        <taxon>Magnoliopsida</taxon>
        <taxon>eudicotyledons</taxon>
        <taxon>Gunneridae</taxon>
        <taxon>Pentapetalae</taxon>
        <taxon>rosids</taxon>
        <taxon>fabids</taxon>
        <taxon>Fabales</taxon>
        <taxon>Fabaceae</taxon>
        <taxon>Papilionoideae</taxon>
        <taxon>50 kb inversion clade</taxon>
        <taxon>NPAAA clade</taxon>
        <taxon>indigoferoid/millettioid clade</taxon>
        <taxon>Phaseoleae</taxon>
        <taxon>Sphenostylis</taxon>
    </lineage>
</organism>
<keyword evidence="3" id="KW-0812">Transmembrane</keyword>
<dbReference type="EMBL" id="OY731405">
    <property type="protein sequence ID" value="CAJ1971168.1"/>
    <property type="molecule type" value="Genomic_DNA"/>
</dbReference>